<gene>
    <name evidence="7" type="ORF">HGQ17_10070</name>
</gene>
<keyword evidence="4" id="KW-0560">Oxidoreductase</keyword>
<dbReference type="SUPFAM" id="SSF51905">
    <property type="entry name" value="FAD/NAD(P)-binding domain"/>
    <property type="match status" value="2"/>
</dbReference>
<dbReference type="Pfam" id="PF07992">
    <property type="entry name" value="Pyr_redox_2"/>
    <property type="match status" value="1"/>
</dbReference>
<dbReference type="PANTHER" id="PTHR43706:SF45">
    <property type="entry name" value="NADH DEHYDROGENASE-LIKE PROTEIN RV1812C"/>
    <property type="match status" value="1"/>
</dbReference>
<protein>
    <submittedName>
        <fullName evidence="7">FAD-dependent oxidoreductase</fullName>
    </submittedName>
</protein>
<dbReference type="Proteomes" id="UP000523139">
    <property type="component" value="Unassembled WGS sequence"/>
</dbReference>
<organism evidence="7 8">
    <name type="scientific">Nesterenkonia sedimenti</name>
    <dbReference type="NCBI Taxonomy" id="1463632"/>
    <lineage>
        <taxon>Bacteria</taxon>
        <taxon>Bacillati</taxon>
        <taxon>Actinomycetota</taxon>
        <taxon>Actinomycetes</taxon>
        <taxon>Micrococcales</taxon>
        <taxon>Micrococcaceae</taxon>
        <taxon>Nesterenkonia</taxon>
    </lineage>
</organism>
<evidence type="ECO:0000256" key="4">
    <source>
        <dbReference type="ARBA" id="ARBA00023002"/>
    </source>
</evidence>
<evidence type="ECO:0000256" key="1">
    <source>
        <dbReference type="ARBA" id="ARBA00005272"/>
    </source>
</evidence>
<accession>A0A7X8YEH5</accession>
<keyword evidence="5" id="KW-0520">NAD</keyword>
<name>A0A7X8YEH5_9MICC</name>
<evidence type="ECO:0000256" key="2">
    <source>
        <dbReference type="ARBA" id="ARBA00022630"/>
    </source>
</evidence>
<dbReference type="RefSeq" id="WP_168887819.1">
    <property type="nucleotide sequence ID" value="NZ_JABAHY010000009.1"/>
</dbReference>
<dbReference type="InterPro" id="IPR045024">
    <property type="entry name" value="NDH-2"/>
</dbReference>
<dbReference type="InterPro" id="IPR023753">
    <property type="entry name" value="FAD/NAD-binding_dom"/>
</dbReference>
<evidence type="ECO:0000313" key="7">
    <source>
        <dbReference type="EMBL" id="NLS10331.1"/>
    </source>
</evidence>
<keyword evidence="3" id="KW-0274">FAD</keyword>
<dbReference type="GO" id="GO:0003954">
    <property type="term" value="F:NADH dehydrogenase activity"/>
    <property type="evidence" value="ECO:0007669"/>
    <property type="project" value="InterPro"/>
</dbReference>
<keyword evidence="8" id="KW-1185">Reference proteome</keyword>
<evidence type="ECO:0000256" key="5">
    <source>
        <dbReference type="ARBA" id="ARBA00023027"/>
    </source>
</evidence>
<reference evidence="7 8" key="1">
    <citation type="submission" date="2020-04" db="EMBL/GenBank/DDBJ databases">
        <title>Nesterenkonia sp. nov., isolated from marine sediment.</title>
        <authorList>
            <person name="Zhang G."/>
        </authorList>
    </citation>
    <scope>NUCLEOTIDE SEQUENCE [LARGE SCALE GENOMIC DNA]</scope>
    <source>
        <strain evidence="7 8">MY13</strain>
    </source>
</reference>
<evidence type="ECO:0000256" key="3">
    <source>
        <dbReference type="ARBA" id="ARBA00022827"/>
    </source>
</evidence>
<dbReference type="Gene3D" id="3.50.50.100">
    <property type="match status" value="1"/>
</dbReference>
<dbReference type="PANTHER" id="PTHR43706">
    <property type="entry name" value="NADH DEHYDROGENASE"/>
    <property type="match status" value="1"/>
</dbReference>
<dbReference type="InterPro" id="IPR036188">
    <property type="entry name" value="FAD/NAD-bd_sf"/>
</dbReference>
<comment type="caution">
    <text evidence="7">The sequence shown here is derived from an EMBL/GenBank/DDBJ whole genome shotgun (WGS) entry which is preliminary data.</text>
</comment>
<dbReference type="AlphaFoldDB" id="A0A7X8YEH5"/>
<comment type="similarity">
    <text evidence="1">Belongs to the NADH dehydrogenase family.</text>
</comment>
<dbReference type="PRINTS" id="PR00368">
    <property type="entry name" value="FADPNR"/>
</dbReference>
<dbReference type="EMBL" id="JABAHY010000009">
    <property type="protein sequence ID" value="NLS10331.1"/>
    <property type="molecule type" value="Genomic_DNA"/>
</dbReference>
<proteinExistence type="inferred from homology"/>
<evidence type="ECO:0000313" key="8">
    <source>
        <dbReference type="Proteomes" id="UP000523139"/>
    </source>
</evidence>
<keyword evidence="2" id="KW-0285">Flavoprotein</keyword>
<feature type="domain" description="FAD/NAD(P)-binding" evidence="6">
    <location>
        <begin position="10"/>
        <end position="334"/>
    </location>
</feature>
<evidence type="ECO:0000259" key="6">
    <source>
        <dbReference type="Pfam" id="PF07992"/>
    </source>
</evidence>
<sequence length="458" mass="48513">MALKLSEKPRVLIVGGGYVGLTVAQQLQKKVKAAGGVVTLVDPLPYMTYQPFLPEVVGGHIEARHAVVPHRKHLKDTEIITGKVTSVDHEAKVAAIGLDDGESVEVPYQDIVMAAGATTRVFPIEGLAENGIGLKTIEEAVGLRNHILERLETASVMTDEAAKKRALNFTVVGGGFAGIECIAEMEDIIRAAVDQNPRLAQSDVRIVLVEAMGRIMPEVSEEQAEGVVEHLRGRGVEVLLNTSLGSAVDGELTLISMKDKSEVDKFAADTLVWTAGVAANAVARSSSFPVDERGRITGSATLQILNENGEVIEGAWTAGDIAAIPDLTGAGPGGFCVPNAQHASRQAKVLAKNLFSVRFASGEISEYKHESLGAVAGLGLYKGVGNPMGVKLKGVLAWAAHRGYHGMAIPTVERKLRVAGGWVNEMIFGRDVTPLRDLEDPTKAFVEAAGGKKKTASK</sequence>